<evidence type="ECO:0000256" key="7">
    <source>
        <dbReference type="ARBA" id="ARBA00081520"/>
    </source>
</evidence>
<keyword evidence="3 9" id="KW-0240">DNA-directed RNA polymerase</keyword>
<dbReference type="Proteomes" id="UP000001744">
    <property type="component" value="Unassembled WGS sequence"/>
</dbReference>
<sequence length="349" mass="38906">MAPVDRSRTEVGIQADRVTDVGSTDFPGYYFDEDNSWNLEEFKKKLNIKITSLDDLNMTFDISGIDASIVNAFRRILIAEIPTLAIEFVYIINNTSILQDEVLSHRLGLIPLKADPDMFKWFVRPGPGMEATHTDYDTVVFSLNVKCDFNKEAAPGETDPKKLYLNSEVLSGELVWKPQGRQAERFADNPLTVVNPNIVVAKLRPGQEIDLEAHAILGIGQDHAKFSPVSTASYRLLPAIHILEPIEGEDAIKFQKCFPAGVIELEDGPNGKPRARVADVRKDTVSRECLRHPEFADKVQLGRVRDYFLYSIESTGIIKPDQLFLKSIAVLKSKCMAVKASVEGLGTTE</sequence>
<dbReference type="AlphaFoldDB" id="B6JXY4"/>
<feature type="domain" description="DNA-directed RNA polymerase RpoA/D/Rpb3-type" evidence="8">
    <location>
        <begin position="57"/>
        <end position="341"/>
    </location>
</feature>
<keyword evidence="5" id="KW-0539">Nucleus</keyword>
<evidence type="ECO:0000313" key="11">
    <source>
        <dbReference type="Proteomes" id="UP000001744"/>
    </source>
</evidence>
<keyword evidence="4" id="KW-0804">Transcription</keyword>
<evidence type="ECO:0000256" key="4">
    <source>
        <dbReference type="ARBA" id="ARBA00023163"/>
    </source>
</evidence>
<dbReference type="Pfam" id="PF01000">
    <property type="entry name" value="RNA_pol_A_bac"/>
    <property type="match status" value="1"/>
</dbReference>
<gene>
    <name evidence="10" type="primary">rpc40</name>
    <name evidence="9" type="ORF">SJAG_01444</name>
</gene>
<dbReference type="SMART" id="SM00662">
    <property type="entry name" value="RPOLD"/>
    <property type="match status" value="1"/>
</dbReference>
<dbReference type="InterPro" id="IPR036603">
    <property type="entry name" value="RBP11-like"/>
</dbReference>
<dbReference type="JaponicusDB" id="SJAG_01444">
    <property type="gene designation" value="rpc40"/>
</dbReference>
<dbReference type="PROSITE" id="PS00446">
    <property type="entry name" value="RNA_POL_D_30KD"/>
    <property type="match status" value="1"/>
</dbReference>
<dbReference type="NCBIfam" id="NF001988">
    <property type="entry name" value="PRK00783.1"/>
    <property type="match status" value="1"/>
</dbReference>
<evidence type="ECO:0000256" key="6">
    <source>
        <dbReference type="ARBA" id="ARBA00025804"/>
    </source>
</evidence>
<dbReference type="GO" id="GO:0006363">
    <property type="term" value="P:termination of RNA polymerase I transcription"/>
    <property type="evidence" value="ECO:0007669"/>
    <property type="project" value="EnsemblFungi"/>
</dbReference>
<comment type="subcellular location">
    <subcellularLocation>
        <location evidence="1">Nucleus</location>
    </subcellularLocation>
</comment>
<dbReference type="OrthoDB" id="270173at2759"/>
<evidence type="ECO:0000259" key="8">
    <source>
        <dbReference type="SMART" id="SM00662"/>
    </source>
</evidence>
<dbReference type="InterPro" id="IPR022842">
    <property type="entry name" value="RNAP_Rpo3/Rpb3/RPAC1"/>
</dbReference>
<proteinExistence type="inferred from homology"/>
<dbReference type="OMA" id="KKKCRAF"/>
<accession>B6JXY4</accession>
<dbReference type="PANTHER" id="PTHR11800:SF13">
    <property type="entry name" value="DNA-DIRECTED RNA POLYMERASES I AND III SUBUNIT RPAC1"/>
    <property type="match status" value="1"/>
</dbReference>
<dbReference type="GO" id="GO:0003899">
    <property type="term" value="F:DNA-directed RNA polymerase activity"/>
    <property type="evidence" value="ECO:0007669"/>
    <property type="project" value="EnsemblFungi"/>
</dbReference>
<dbReference type="Gene3D" id="2.170.120.12">
    <property type="entry name" value="DNA-directed RNA polymerase, insert domain"/>
    <property type="match status" value="1"/>
</dbReference>
<dbReference type="GeneID" id="7051401"/>
<dbReference type="FunFam" id="2.170.120.12:FF:000003">
    <property type="entry name" value="Dna-directed rna polymerases i and iii subunit"/>
    <property type="match status" value="1"/>
</dbReference>
<dbReference type="Gene3D" id="3.30.1360.10">
    <property type="entry name" value="RNA polymerase, RBP11-like subunit"/>
    <property type="match status" value="1"/>
</dbReference>
<name>B6JXY4_SCHJY</name>
<dbReference type="GO" id="GO:0006384">
    <property type="term" value="P:transcription initiation at RNA polymerase III promoter"/>
    <property type="evidence" value="ECO:0007669"/>
    <property type="project" value="EnsemblFungi"/>
</dbReference>
<dbReference type="STRING" id="402676.B6JXY4"/>
<dbReference type="PANTHER" id="PTHR11800">
    <property type="entry name" value="DNA-DIRECTED RNA POLYMERASE"/>
    <property type="match status" value="1"/>
</dbReference>
<evidence type="ECO:0000313" key="10">
    <source>
        <dbReference type="JaponicusDB" id="SJAG_01444"/>
    </source>
</evidence>
<dbReference type="GO" id="GO:0003677">
    <property type="term" value="F:DNA binding"/>
    <property type="evidence" value="ECO:0007669"/>
    <property type="project" value="InterPro"/>
</dbReference>
<evidence type="ECO:0000256" key="1">
    <source>
        <dbReference type="ARBA" id="ARBA00004123"/>
    </source>
</evidence>
<dbReference type="GO" id="GO:0046983">
    <property type="term" value="F:protein dimerization activity"/>
    <property type="evidence" value="ECO:0007669"/>
    <property type="project" value="InterPro"/>
</dbReference>
<dbReference type="Pfam" id="PF01193">
    <property type="entry name" value="RNA_pol_L"/>
    <property type="match status" value="1"/>
</dbReference>
<dbReference type="RefSeq" id="XP_002172695.1">
    <property type="nucleotide sequence ID" value="XM_002172659.2"/>
</dbReference>
<dbReference type="EMBL" id="KE651168">
    <property type="protein sequence ID" value="EEB06402.1"/>
    <property type="molecule type" value="Genomic_DNA"/>
</dbReference>
<dbReference type="GO" id="GO:0006362">
    <property type="term" value="P:transcription elongation by RNA polymerase I"/>
    <property type="evidence" value="ECO:0007669"/>
    <property type="project" value="EnsemblFungi"/>
</dbReference>
<dbReference type="GO" id="GO:0042797">
    <property type="term" value="P:tRNA transcription by RNA polymerase III"/>
    <property type="evidence" value="ECO:0007669"/>
    <property type="project" value="EnsemblFungi"/>
</dbReference>
<dbReference type="InterPro" id="IPR033901">
    <property type="entry name" value="RNAPI/III_AC40"/>
</dbReference>
<dbReference type="HAMAP" id="MF_00320">
    <property type="entry name" value="RNApol_arch_Rpo3"/>
    <property type="match status" value="1"/>
</dbReference>
<dbReference type="InterPro" id="IPR011262">
    <property type="entry name" value="DNA-dir_RNA_pol_insert"/>
</dbReference>
<dbReference type="SUPFAM" id="SSF55257">
    <property type="entry name" value="RBP11-like subunits of RNA polymerase"/>
    <property type="match status" value="1"/>
</dbReference>
<dbReference type="SUPFAM" id="SSF56553">
    <property type="entry name" value="Insert subdomain of RNA polymerase alpha subunit"/>
    <property type="match status" value="1"/>
</dbReference>
<dbReference type="HOGENOM" id="CLU_038421_0_1_1"/>
<comment type="similarity">
    <text evidence="6">Belongs to the archaeal Rpo3/eukaryotic RPB3 RNA polymerase subunit family.</text>
</comment>
<dbReference type="InterPro" id="IPR050518">
    <property type="entry name" value="Rpo3/RPB3_RNA_Pol_subunit"/>
</dbReference>
<reference evidence="9 11" key="1">
    <citation type="journal article" date="2011" name="Science">
        <title>Comparative functional genomics of the fission yeasts.</title>
        <authorList>
            <person name="Rhind N."/>
            <person name="Chen Z."/>
            <person name="Yassour M."/>
            <person name="Thompson D.A."/>
            <person name="Haas B.J."/>
            <person name="Habib N."/>
            <person name="Wapinski I."/>
            <person name="Roy S."/>
            <person name="Lin M.F."/>
            <person name="Heiman D.I."/>
            <person name="Young S.K."/>
            <person name="Furuya K."/>
            <person name="Guo Y."/>
            <person name="Pidoux A."/>
            <person name="Chen H.M."/>
            <person name="Robbertse B."/>
            <person name="Goldberg J.M."/>
            <person name="Aoki K."/>
            <person name="Bayne E.H."/>
            <person name="Berlin A.M."/>
            <person name="Desjardins C.A."/>
            <person name="Dobbs E."/>
            <person name="Dukaj L."/>
            <person name="Fan L."/>
            <person name="FitzGerald M.G."/>
            <person name="French C."/>
            <person name="Gujja S."/>
            <person name="Hansen K."/>
            <person name="Keifenheim D."/>
            <person name="Levin J.Z."/>
            <person name="Mosher R.A."/>
            <person name="Mueller C.A."/>
            <person name="Pfiffner J."/>
            <person name="Priest M."/>
            <person name="Russ C."/>
            <person name="Smialowska A."/>
            <person name="Swoboda P."/>
            <person name="Sykes S.M."/>
            <person name="Vaughn M."/>
            <person name="Vengrova S."/>
            <person name="Yoder R."/>
            <person name="Zeng Q."/>
            <person name="Allshire R."/>
            <person name="Baulcombe D."/>
            <person name="Birren B.W."/>
            <person name="Brown W."/>
            <person name="Ekwall K."/>
            <person name="Kellis M."/>
            <person name="Leatherwood J."/>
            <person name="Levin H."/>
            <person name="Margalit H."/>
            <person name="Martienssen R."/>
            <person name="Nieduszynski C.A."/>
            <person name="Spatafora J.W."/>
            <person name="Friedman N."/>
            <person name="Dalgaard J.Z."/>
            <person name="Baumann P."/>
            <person name="Niki H."/>
            <person name="Regev A."/>
            <person name="Nusbaum C."/>
        </authorList>
    </citation>
    <scope>NUCLEOTIDE SEQUENCE [LARGE SCALE GENOMIC DNA]</scope>
    <source>
        <strain evidence="11">yFS275 / FY16936</strain>
    </source>
</reference>
<dbReference type="GO" id="GO:0005666">
    <property type="term" value="C:RNA polymerase III complex"/>
    <property type="evidence" value="ECO:0000318"/>
    <property type="project" value="GO_Central"/>
</dbReference>
<evidence type="ECO:0000256" key="5">
    <source>
        <dbReference type="ARBA" id="ARBA00023242"/>
    </source>
</evidence>
<organism evidence="9 11">
    <name type="scientific">Schizosaccharomyces japonicus (strain yFS275 / FY16936)</name>
    <name type="common">Fission yeast</name>
    <dbReference type="NCBI Taxonomy" id="402676"/>
    <lineage>
        <taxon>Eukaryota</taxon>
        <taxon>Fungi</taxon>
        <taxon>Dikarya</taxon>
        <taxon>Ascomycota</taxon>
        <taxon>Taphrinomycotina</taxon>
        <taxon>Schizosaccharomycetes</taxon>
        <taxon>Schizosaccharomycetales</taxon>
        <taxon>Schizosaccharomycetaceae</taxon>
        <taxon>Schizosaccharomyces</taxon>
    </lineage>
</organism>
<evidence type="ECO:0000313" key="9">
    <source>
        <dbReference type="EMBL" id="EEB06402.1"/>
    </source>
</evidence>
<dbReference type="eggNOG" id="KOG1521">
    <property type="taxonomic scope" value="Eukaryota"/>
</dbReference>
<protein>
    <recommendedName>
        <fullName evidence="2">DNA-directed RNA polymerases I and III subunit RPAC1</fullName>
    </recommendedName>
    <alternativeName>
        <fullName evidence="7">DNA-directed RNA polymerases I and III 40 kDa polypeptide</fullName>
    </alternativeName>
</protein>
<keyword evidence="11" id="KW-1185">Reference proteome</keyword>
<evidence type="ECO:0000256" key="2">
    <source>
        <dbReference type="ARBA" id="ARBA00022083"/>
    </source>
</evidence>
<dbReference type="GO" id="GO:0005736">
    <property type="term" value="C:RNA polymerase I complex"/>
    <property type="evidence" value="ECO:0000318"/>
    <property type="project" value="GO_Central"/>
</dbReference>
<dbReference type="VEuPathDB" id="FungiDB:SJAG_01444"/>
<dbReference type="CDD" id="cd07032">
    <property type="entry name" value="RNAP_I_II_AC40"/>
    <property type="match status" value="1"/>
</dbReference>
<dbReference type="GO" id="GO:0006386">
    <property type="term" value="P:termination of RNA polymerase III transcription"/>
    <property type="evidence" value="ECO:0007669"/>
    <property type="project" value="EnsemblFungi"/>
</dbReference>
<dbReference type="InterPro" id="IPR011263">
    <property type="entry name" value="DNA-dir_RNA_pol_RpoA/D/Rpb3"/>
</dbReference>
<dbReference type="InterPro" id="IPR036643">
    <property type="entry name" value="RNApol_insert_sf"/>
</dbReference>
<evidence type="ECO:0000256" key="3">
    <source>
        <dbReference type="ARBA" id="ARBA00022478"/>
    </source>
</evidence>
<dbReference type="FunFam" id="3.30.1360.10:FF:000005">
    <property type="entry name" value="Dna-directed rna polymerases i and iii subunit"/>
    <property type="match status" value="1"/>
</dbReference>
<dbReference type="GO" id="GO:0006361">
    <property type="term" value="P:transcription initiation at RNA polymerase I promoter"/>
    <property type="evidence" value="ECO:0007669"/>
    <property type="project" value="EnsemblFungi"/>
</dbReference>
<dbReference type="InterPro" id="IPR001514">
    <property type="entry name" value="DNA-dir_RNA_pol_30-40kDasu_CS"/>
</dbReference>